<dbReference type="RefSeq" id="WP_151701300.1">
    <property type="nucleotide sequence ID" value="NZ_CP031223.1"/>
</dbReference>
<dbReference type="AlphaFoldDB" id="A0A5J6SQZ0"/>
<evidence type="ECO:0000313" key="2">
    <source>
        <dbReference type="Proteomes" id="UP000325517"/>
    </source>
</evidence>
<name>A0A5J6SQZ0_9BACI</name>
<dbReference type="InterPro" id="IPR009711">
    <property type="entry name" value="UPF0473"/>
</dbReference>
<reference evidence="1 2" key="1">
    <citation type="submission" date="2018-07" db="EMBL/GenBank/DDBJ databases">
        <title>Complete genome sequence of Psychrobacillus sp. PB01, isolated from iceberg, and comparative genome analysis of Psychrobacillus strains.</title>
        <authorList>
            <person name="Lee P.C."/>
        </authorList>
    </citation>
    <scope>NUCLEOTIDE SEQUENCE [LARGE SCALE GENOMIC DNA]</scope>
    <source>
        <strain evidence="1 2">PB01</strain>
    </source>
</reference>
<organism evidence="1 2">
    <name type="scientific">Psychrobacillus glaciei</name>
    <dbReference type="NCBI Taxonomy" id="2283160"/>
    <lineage>
        <taxon>Bacteria</taxon>
        <taxon>Bacillati</taxon>
        <taxon>Bacillota</taxon>
        <taxon>Bacilli</taxon>
        <taxon>Bacillales</taxon>
        <taxon>Bacillaceae</taxon>
        <taxon>Psychrobacillus</taxon>
    </lineage>
</organism>
<dbReference type="Proteomes" id="UP000325517">
    <property type="component" value="Chromosome"/>
</dbReference>
<dbReference type="KEGG" id="psyo:PB01_17315"/>
<keyword evidence="2" id="KW-1185">Reference proteome</keyword>
<sequence length="104" mass="12173">MEENKEKLEVGKIFTVLGENDQEQEMKVVGFLKLEEMNYAAVIFVEDTQEETMEDISIFFLRVEDDNALSMIESEEEFEKVSAAYNKLDDKKPTKKRGKNRNKK</sequence>
<gene>
    <name evidence="1" type="ORF">PB01_17315</name>
</gene>
<proteinExistence type="predicted"/>
<accession>A0A5J6SQZ0</accession>
<dbReference type="EMBL" id="CP031223">
    <property type="protein sequence ID" value="QFG00419.1"/>
    <property type="molecule type" value="Genomic_DNA"/>
</dbReference>
<dbReference type="Pfam" id="PF06949">
    <property type="entry name" value="DUF1292"/>
    <property type="match status" value="1"/>
</dbReference>
<protein>
    <submittedName>
        <fullName evidence="1">DUF1292 domain-containing protein</fullName>
    </submittedName>
</protein>
<evidence type="ECO:0000313" key="1">
    <source>
        <dbReference type="EMBL" id="QFG00419.1"/>
    </source>
</evidence>
<dbReference type="OrthoDB" id="2626955at2"/>